<dbReference type="HOGENOM" id="CLU_179942_0_0_11"/>
<reference evidence="1 2" key="1">
    <citation type="submission" date="2014-05" db="EMBL/GenBank/DDBJ databases">
        <title>Complete genome sequence of Corynebacterium marinum DSM 44953.</title>
        <authorList>
            <person name="Schaffert L."/>
            <person name="Albersmeier A."/>
            <person name="Kalinowski J."/>
            <person name="Ruckert C."/>
        </authorList>
    </citation>
    <scope>NUCLEOTIDE SEQUENCE [LARGE SCALE GENOMIC DNA]</scope>
    <source>
        <strain evidence="1 2">DSM 44953</strain>
    </source>
</reference>
<dbReference type="InterPro" id="IPR014910">
    <property type="entry name" value="YdhR"/>
</dbReference>
<evidence type="ECO:0000313" key="2">
    <source>
        <dbReference type="Proteomes" id="UP000031928"/>
    </source>
</evidence>
<dbReference type="KEGG" id="cmq:B840_00420"/>
<dbReference type="NCBIfam" id="NF008333">
    <property type="entry name" value="PRK11118.1"/>
    <property type="match status" value="1"/>
</dbReference>
<dbReference type="Pfam" id="PF08803">
    <property type="entry name" value="ydhR"/>
    <property type="match status" value="1"/>
</dbReference>
<dbReference type="Gene3D" id="3.30.70.100">
    <property type="match status" value="1"/>
</dbReference>
<dbReference type="OrthoDB" id="1440627at2"/>
<name>A0A0B6TN78_9CORY</name>
<dbReference type="InterPro" id="IPR011008">
    <property type="entry name" value="Dimeric_a/b-barrel"/>
</dbReference>
<dbReference type="STRING" id="1224162.B840_00420"/>
<dbReference type="EMBL" id="CP007790">
    <property type="protein sequence ID" value="AJK67724.1"/>
    <property type="molecule type" value="Genomic_DNA"/>
</dbReference>
<dbReference type="AlphaFoldDB" id="A0A0B6TN78"/>
<evidence type="ECO:0000313" key="1">
    <source>
        <dbReference type="EMBL" id="AJK67724.1"/>
    </source>
</evidence>
<dbReference type="PANTHER" id="PTHR39169">
    <property type="match status" value="1"/>
</dbReference>
<accession>A0A0B6TN78</accession>
<dbReference type="Proteomes" id="UP000031928">
    <property type="component" value="Chromosome"/>
</dbReference>
<sequence>MTQLLVFEFPSTGPFGAEAETAYADLAKDIAGQEGLIWKVWTEDPQRGVAGGVYLFADEASAQAYVEKHTARRAGFGITDITATSYEVNEGLSRIDHCILER</sequence>
<gene>
    <name evidence="1" type="ORF">B840_00420</name>
</gene>
<protein>
    <recommendedName>
        <fullName evidence="3">Monooxygenase</fullName>
    </recommendedName>
</protein>
<organism evidence="1 2">
    <name type="scientific">Corynebacterium marinum DSM 44953</name>
    <dbReference type="NCBI Taxonomy" id="1224162"/>
    <lineage>
        <taxon>Bacteria</taxon>
        <taxon>Bacillati</taxon>
        <taxon>Actinomycetota</taxon>
        <taxon>Actinomycetes</taxon>
        <taxon>Mycobacteriales</taxon>
        <taxon>Corynebacteriaceae</taxon>
        <taxon>Corynebacterium</taxon>
    </lineage>
</organism>
<dbReference type="SUPFAM" id="SSF54909">
    <property type="entry name" value="Dimeric alpha+beta barrel"/>
    <property type="match status" value="1"/>
</dbReference>
<proteinExistence type="predicted"/>
<dbReference type="RefSeq" id="WP_042620486.1">
    <property type="nucleotide sequence ID" value="NZ_CP007790.1"/>
</dbReference>
<dbReference type="PANTHER" id="PTHR39169:SF1">
    <property type="entry name" value="MONOOXYGENASE YDHR-RELATED"/>
    <property type="match status" value="1"/>
</dbReference>
<keyword evidence="2" id="KW-1185">Reference proteome</keyword>
<evidence type="ECO:0008006" key="3">
    <source>
        <dbReference type="Google" id="ProtNLM"/>
    </source>
</evidence>